<evidence type="ECO:0000313" key="1">
    <source>
        <dbReference type="EMBL" id="OOQ57945.1"/>
    </source>
</evidence>
<name>A0A1S9PAG8_9SPHI</name>
<gene>
    <name evidence="1" type="ORF">BC343_09715</name>
</gene>
<dbReference type="STRING" id="1792845.BC343_09715"/>
<dbReference type="EMBL" id="MBTF01000034">
    <property type="protein sequence ID" value="OOQ57945.1"/>
    <property type="molecule type" value="Genomic_DNA"/>
</dbReference>
<reference evidence="1 2" key="1">
    <citation type="submission" date="2016-07" db="EMBL/GenBank/DDBJ databases">
        <title>Genomic analysis of zinc-resistant bacterium Mucilaginibacter pedocola TBZ30.</title>
        <authorList>
            <person name="Huang J."/>
            <person name="Tang J."/>
        </authorList>
    </citation>
    <scope>NUCLEOTIDE SEQUENCE [LARGE SCALE GENOMIC DNA]</scope>
    <source>
        <strain evidence="1 2">TBZ30</strain>
    </source>
</reference>
<organism evidence="1 2">
    <name type="scientific">Mucilaginibacter pedocola</name>
    <dbReference type="NCBI Taxonomy" id="1792845"/>
    <lineage>
        <taxon>Bacteria</taxon>
        <taxon>Pseudomonadati</taxon>
        <taxon>Bacteroidota</taxon>
        <taxon>Sphingobacteriia</taxon>
        <taxon>Sphingobacteriales</taxon>
        <taxon>Sphingobacteriaceae</taxon>
        <taxon>Mucilaginibacter</taxon>
    </lineage>
</organism>
<keyword evidence="2" id="KW-1185">Reference proteome</keyword>
<accession>A0A1S9PAG8</accession>
<dbReference type="Proteomes" id="UP000189739">
    <property type="component" value="Unassembled WGS sequence"/>
</dbReference>
<proteinExistence type="predicted"/>
<evidence type="ECO:0000313" key="2">
    <source>
        <dbReference type="Proteomes" id="UP000189739"/>
    </source>
</evidence>
<sequence>MTNSIIAIKGEHLNRAAEIFEAFGYVGQPNDLNFGKLEELYAYCSSNMDNFSDQEISLRGIWQDNGWTIIFDPETIDFANEEALSKISGLLGSEVFTFVIQTTSGSFGFSKYAPTNLRSFFSSGRIVDPNYGTPLPEEEGLNINEQVFIDDITSLAGKLGIDIEGQKAKNITLKQLGYSDQLKKELEAFESPTEQRSPTAEAKPWWKFW</sequence>
<dbReference type="RefSeq" id="WP_078349669.1">
    <property type="nucleotide sequence ID" value="NZ_MBTF01000034.1"/>
</dbReference>
<comment type="caution">
    <text evidence="1">The sequence shown here is derived from an EMBL/GenBank/DDBJ whole genome shotgun (WGS) entry which is preliminary data.</text>
</comment>
<dbReference type="AlphaFoldDB" id="A0A1S9PAG8"/>
<protein>
    <submittedName>
        <fullName evidence="1">Uncharacterized protein</fullName>
    </submittedName>
</protein>
<dbReference type="OrthoDB" id="792661at2"/>